<organism evidence="1 2">
    <name type="scientific">Rhizopus microsporus</name>
    <dbReference type="NCBI Taxonomy" id="58291"/>
    <lineage>
        <taxon>Eukaryota</taxon>
        <taxon>Fungi</taxon>
        <taxon>Fungi incertae sedis</taxon>
        <taxon>Mucoromycota</taxon>
        <taxon>Mucoromycotina</taxon>
        <taxon>Mucoromycetes</taxon>
        <taxon>Mucorales</taxon>
        <taxon>Mucorineae</taxon>
        <taxon>Rhizopodaceae</taxon>
        <taxon>Rhizopus</taxon>
    </lineage>
</organism>
<proteinExistence type="predicted"/>
<dbReference type="OMA" id="NITGNDH"/>
<dbReference type="AlphaFoldDB" id="A0A1X0RKF0"/>
<dbReference type="VEuPathDB" id="FungiDB:BCV72DRAFT_323730"/>
<name>A0A1X0RKF0_RHIZD</name>
<evidence type="ECO:0000313" key="1">
    <source>
        <dbReference type="EMBL" id="ORE12401.1"/>
    </source>
</evidence>
<protein>
    <submittedName>
        <fullName evidence="1">Uncharacterized protein</fullName>
    </submittedName>
</protein>
<dbReference type="Proteomes" id="UP000242381">
    <property type="component" value="Unassembled WGS sequence"/>
</dbReference>
<dbReference type="EMBL" id="KV921678">
    <property type="protein sequence ID" value="ORE12401.1"/>
    <property type="molecule type" value="Genomic_DNA"/>
</dbReference>
<gene>
    <name evidence="1" type="ORF">BCV71DRAFT_281646</name>
</gene>
<reference evidence="1 2" key="1">
    <citation type="journal article" date="2016" name="Proc. Natl. Acad. Sci. U.S.A.">
        <title>Lipid metabolic changes in an early divergent fungus govern the establishment of a mutualistic symbiosis with endobacteria.</title>
        <authorList>
            <person name="Lastovetsky O.A."/>
            <person name="Gaspar M.L."/>
            <person name="Mondo S.J."/>
            <person name="LaButti K.M."/>
            <person name="Sandor L."/>
            <person name="Grigoriev I.V."/>
            <person name="Henry S.A."/>
            <person name="Pawlowska T.E."/>
        </authorList>
    </citation>
    <scope>NUCLEOTIDE SEQUENCE [LARGE SCALE GENOMIC DNA]</scope>
    <source>
        <strain evidence="1 2">ATCC 11559</strain>
    </source>
</reference>
<sequence length="155" mass="18055">MIDKQAAHPQVQYLVLQVRYLRHIFAPNGILSLIQSIIQHHLPNITGNDHFFFLSFFVLTCRKYDLIHPLSIMQPIYKAFGHFGFSPDLSSLSFANPLLLPLASLFLSIPNFCHLRFLTSNFFIIDDATDRLRLRVRSKYPVKFGLCQRLYKDML</sequence>
<evidence type="ECO:0000313" key="2">
    <source>
        <dbReference type="Proteomes" id="UP000242381"/>
    </source>
</evidence>
<accession>A0A1X0RKF0</accession>